<dbReference type="SUPFAM" id="SSF48452">
    <property type="entry name" value="TPR-like"/>
    <property type="match status" value="1"/>
</dbReference>
<dbReference type="Proteomes" id="UP001241072">
    <property type="component" value="Unassembled WGS sequence"/>
</dbReference>
<evidence type="ECO:0000256" key="1">
    <source>
        <dbReference type="SAM" id="MobiDB-lite"/>
    </source>
</evidence>
<name>A0ABT9BUQ3_9MICO</name>
<dbReference type="RefSeq" id="WP_305003937.1">
    <property type="nucleotide sequence ID" value="NZ_JAUQUB010000006.1"/>
</dbReference>
<evidence type="ECO:0000313" key="2">
    <source>
        <dbReference type="EMBL" id="MDO7883511.1"/>
    </source>
</evidence>
<comment type="caution">
    <text evidence="2">The sequence shown here is derived from an EMBL/GenBank/DDBJ whole genome shotgun (WGS) entry which is preliminary data.</text>
</comment>
<organism evidence="2 3">
    <name type="scientific">Antiquaquibacter soli</name>
    <dbReference type="NCBI Taxonomy" id="3064523"/>
    <lineage>
        <taxon>Bacteria</taxon>
        <taxon>Bacillati</taxon>
        <taxon>Actinomycetota</taxon>
        <taxon>Actinomycetes</taxon>
        <taxon>Micrococcales</taxon>
        <taxon>Microbacteriaceae</taxon>
        <taxon>Antiquaquibacter</taxon>
    </lineage>
</organism>
<feature type="region of interest" description="Disordered" evidence="1">
    <location>
        <begin position="877"/>
        <end position="900"/>
    </location>
</feature>
<dbReference type="EMBL" id="JAUQUB010000006">
    <property type="protein sequence ID" value="MDO7883511.1"/>
    <property type="molecule type" value="Genomic_DNA"/>
</dbReference>
<evidence type="ECO:0000313" key="3">
    <source>
        <dbReference type="Proteomes" id="UP001241072"/>
    </source>
</evidence>
<dbReference type="Gene3D" id="1.25.40.10">
    <property type="entry name" value="Tetratricopeptide repeat domain"/>
    <property type="match status" value="1"/>
</dbReference>
<accession>A0ABT9BUQ3</accession>
<protein>
    <recommendedName>
        <fullName evidence="4">Tetratricopeptide repeat protein</fullName>
    </recommendedName>
</protein>
<evidence type="ECO:0008006" key="4">
    <source>
        <dbReference type="Google" id="ProtNLM"/>
    </source>
</evidence>
<keyword evidence="3" id="KW-1185">Reference proteome</keyword>
<sequence>MVDIAIALLGLAARLFGWATLETRISLRVAKSAKQLGVPIHRKLLRIAISSPAFRDRYYARDEPTRRDVDLELAAALRSRSGDVRDVAVLRTALSRAYLTMLPGGSEALRHKDQLDEARTELLGERLSTAADDRALFDSRLEHMHPLRAREFRELRLVWDRTPTLLGLLSGDAKTQLTYWSKYPPAILTDAPADVFGVLANVAGDHDLRDVSAGFIERGLASGLAPAGYWMVRLMPLRGVDDRTAAAQFLSGFRGYPLAEAQIAEDGREAARAALLDWTPDHPGEHLLRLLLLGELFLADLMVDEAIATALEAVNEHQSTSAALLAARGMMTRSMVGNSQLHRYDISDGLVYARRARADCLKWGLPSGEALALILRLMRMLSDVRGALQFGSPPPVGSATPAEIADPVVVNELALLHAFRGDVAKAREMRATLGVAGDKIDAEIAERGSTDPVEAWERAMESTDDWGEKADIALQLAFKGRVADFLDEAEASNPEIVTELRLIASLFAGEDGAVERFRGFAASSFRGTLFLLRYYQENSDDSNGAKLAEDGARAWNDSDLWVESAKYKYDSGERGGAIVDLHNALVAAPPGWGGTGDTYRRIVEAYSALGKWHDARNAAAQLLAQDPDNPDSAWALIVCQLHTSDPGGALYTWRARGRPRPASEMQAGAWVELLRRFGDEFASPGDALTVAADWATNEEIRRALVVALFTGGGREARNAPDAIVNEIERSDSATLLQEYLRDFPDGGIWAIQFDENDPLGSLKAAIGDDADTEAIDESIFNGSLPAGFSGEVHGRGYLEVLIIKRRGPIHSGTRNPAAERAAITAAREGFVVLDTSAMHTRALLPDPVGDLLFGHFAGARAVAEQHRDAQNALERFRDDNGLSVRPGGPGEDPSVSTTSPEELARRLDVAIRAEVGFSSVVSVSHPTVNGIAALRGEEFRTPIFLALDYAVAEGIPLWSDDRVLRDLADGAGGAAFGTFELIAAMRDEGLIDPAELDVAEATLIAAGYTGSRFDRSVWALARGLDDGAGVSNAIRFANGDQVPDRVQFAIEEIEAHTQHPELLASATNAASRWILAIAGDDSSAARNLRLLWRSLLTRPWMNSSLLPFCLQGVAGLDRIADPIGVVLAEIFALYLALRERAGDPDAALMIFELVSLLPEENGKRVRGAIVTGSFDGQ</sequence>
<reference evidence="2 3" key="1">
    <citation type="submission" date="2023-07" db="EMBL/GenBank/DDBJ databases">
        <title>Protaetiibacter sp. nov WY-16 isolated from soil.</title>
        <authorList>
            <person name="Liu B."/>
            <person name="Wan Y."/>
        </authorList>
    </citation>
    <scope>NUCLEOTIDE SEQUENCE [LARGE SCALE GENOMIC DNA]</scope>
    <source>
        <strain evidence="2 3">WY-16</strain>
    </source>
</reference>
<dbReference type="InterPro" id="IPR011990">
    <property type="entry name" value="TPR-like_helical_dom_sf"/>
</dbReference>
<proteinExistence type="predicted"/>
<gene>
    <name evidence="2" type="ORF">Q5716_14860</name>
</gene>